<dbReference type="GO" id="GO:0005634">
    <property type="term" value="C:nucleus"/>
    <property type="evidence" value="ECO:0007669"/>
    <property type="project" value="InterPro"/>
</dbReference>
<comment type="caution">
    <text evidence="2">The sequence shown here is derived from an EMBL/GenBank/DDBJ whole genome shotgun (WGS) entry which is preliminary data.</text>
</comment>
<dbReference type="InterPro" id="IPR002487">
    <property type="entry name" value="TF_Kbox"/>
</dbReference>
<accession>A0A6A2WMG4</accession>
<name>A0A6A2WMG4_HIBSY</name>
<gene>
    <name evidence="2" type="ORF">F3Y22_tig00113726pilonHSYRG00162</name>
</gene>
<dbReference type="GO" id="GO:0003700">
    <property type="term" value="F:DNA-binding transcription factor activity"/>
    <property type="evidence" value="ECO:0007669"/>
    <property type="project" value="InterPro"/>
</dbReference>
<feature type="domain" description="K-box" evidence="1">
    <location>
        <begin position="1"/>
        <end position="85"/>
    </location>
</feature>
<dbReference type="PROSITE" id="PS51297">
    <property type="entry name" value="K_BOX"/>
    <property type="match status" value="1"/>
</dbReference>
<organism evidence="2 3">
    <name type="scientific">Hibiscus syriacus</name>
    <name type="common">Rose of Sharon</name>
    <dbReference type="NCBI Taxonomy" id="106335"/>
    <lineage>
        <taxon>Eukaryota</taxon>
        <taxon>Viridiplantae</taxon>
        <taxon>Streptophyta</taxon>
        <taxon>Embryophyta</taxon>
        <taxon>Tracheophyta</taxon>
        <taxon>Spermatophyta</taxon>
        <taxon>Magnoliopsida</taxon>
        <taxon>eudicotyledons</taxon>
        <taxon>Gunneridae</taxon>
        <taxon>Pentapetalae</taxon>
        <taxon>rosids</taxon>
        <taxon>malvids</taxon>
        <taxon>Malvales</taxon>
        <taxon>Malvaceae</taxon>
        <taxon>Malvoideae</taxon>
        <taxon>Hibiscus</taxon>
    </lineage>
</organism>
<evidence type="ECO:0000313" key="3">
    <source>
        <dbReference type="Proteomes" id="UP000436088"/>
    </source>
</evidence>
<keyword evidence="3" id="KW-1185">Reference proteome</keyword>
<evidence type="ECO:0000259" key="1">
    <source>
        <dbReference type="PROSITE" id="PS51297"/>
    </source>
</evidence>
<protein>
    <recommendedName>
        <fullName evidence="1">K-box domain-containing protein</fullName>
    </recommendedName>
</protein>
<dbReference type="EMBL" id="VEPZ02001721">
    <property type="protein sequence ID" value="KAE8661313.1"/>
    <property type="molecule type" value="Genomic_DNA"/>
</dbReference>
<dbReference type="Pfam" id="PF01486">
    <property type="entry name" value="K-box"/>
    <property type="match status" value="1"/>
</dbReference>
<sequence>MLIMEIAERSHQLRQMRGDDLQGLNVEELQQLEKFVEVGLSRVIEKKVKGLLEKSVTFKERYPRVEDKLPVTRRTSLRKVTRRSQ</sequence>
<dbReference type="Proteomes" id="UP000436088">
    <property type="component" value="Unassembled WGS sequence"/>
</dbReference>
<evidence type="ECO:0000313" key="2">
    <source>
        <dbReference type="EMBL" id="KAE8661313.1"/>
    </source>
</evidence>
<reference evidence="2" key="1">
    <citation type="submission" date="2019-09" db="EMBL/GenBank/DDBJ databases">
        <title>Draft genome information of white flower Hibiscus syriacus.</title>
        <authorList>
            <person name="Kim Y.-M."/>
        </authorList>
    </citation>
    <scope>NUCLEOTIDE SEQUENCE [LARGE SCALE GENOMIC DNA]</scope>
    <source>
        <strain evidence="2">YM2019G1</strain>
    </source>
</reference>
<proteinExistence type="predicted"/>
<dbReference type="AlphaFoldDB" id="A0A6A2WMG4"/>